<dbReference type="RefSeq" id="WP_016194815.1">
    <property type="nucleotide sequence ID" value="NZ_AQPN01000062.1"/>
</dbReference>
<dbReference type="SUPFAM" id="SSF52833">
    <property type="entry name" value="Thioredoxin-like"/>
    <property type="match status" value="1"/>
</dbReference>
<evidence type="ECO:0000259" key="1">
    <source>
        <dbReference type="PROSITE" id="PS51352"/>
    </source>
</evidence>
<dbReference type="InterPro" id="IPR013766">
    <property type="entry name" value="Thioredoxin_domain"/>
</dbReference>
<reference evidence="2 3" key="1">
    <citation type="journal article" date="2013" name="Genome Announc.">
        <title>Draft Genome Sequence of Arcticibacter svalbardensis Strain MN12-7T, a Member of the Family Sphingobacteriaceae Isolated from an Arctic Soil Sample.</title>
        <authorList>
            <person name="Shivaji S."/>
            <person name="Ara S."/>
            <person name="Prasad S."/>
            <person name="Manasa B.P."/>
            <person name="Begum Z."/>
            <person name="Singh A."/>
            <person name="Kumar Pinnaka A."/>
        </authorList>
    </citation>
    <scope>NUCLEOTIDE SEQUENCE [LARGE SCALE GENOMIC DNA]</scope>
    <source>
        <strain evidence="2 3">MN12-7</strain>
    </source>
</reference>
<dbReference type="PROSITE" id="PS51352">
    <property type="entry name" value="THIOREDOXIN_2"/>
    <property type="match status" value="1"/>
</dbReference>
<dbReference type="Pfam" id="PF13905">
    <property type="entry name" value="Thioredoxin_8"/>
    <property type="match status" value="1"/>
</dbReference>
<dbReference type="Proteomes" id="UP000014174">
    <property type="component" value="Unassembled WGS sequence"/>
</dbReference>
<organism evidence="2 3">
    <name type="scientific">Arcticibacter svalbardensis MN12-7</name>
    <dbReference type="NCBI Taxonomy" id="1150600"/>
    <lineage>
        <taxon>Bacteria</taxon>
        <taxon>Pseudomonadati</taxon>
        <taxon>Bacteroidota</taxon>
        <taxon>Sphingobacteriia</taxon>
        <taxon>Sphingobacteriales</taxon>
        <taxon>Sphingobacteriaceae</taxon>
        <taxon>Arcticibacter</taxon>
    </lineage>
</organism>
<gene>
    <name evidence="2" type="ORF">ADIARSV_1579</name>
</gene>
<dbReference type="eggNOG" id="COG0526">
    <property type="taxonomic scope" value="Bacteria"/>
</dbReference>
<dbReference type="STRING" id="1150600.ADIARSV_1579"/>
<keyword evidence="3" id="KW-1185">Reference proteome</keyword>
<comment type="caution">
    <text evidence="2">The sequence shown here is derived from an EMBL/GenBank/DDBJ whole genome shotgun (WGS) entry which is preliminary data.</text>
</comment>
<dbReference type="AlphaFoldDB" id="R9H234"/>
<dbReference type="Gene3D" id="3.40.30.10">
    <property type="entry name" value="Glutaredoxin"/>
    <property type="match status" value="1"/>
</dbReference>
<evidence type="ECO:0000313" key="2">
    <source>
        <dbReference type="EMBL" id="EOR95259.1"/>
    </source>
</evidence>
<sequence>MKLSKMDNVKKMGKGFIKICESGIFVLLFVFAFNVHSEAQDVTIKVHISGVYDSKITLLPLVGANALKPLVEKTGIKNGGISIITVPKDRLPGAFVLRFDYKEKESSTPYPSEKYIFINNQNLELWVHPKAISTPDSTYFQKDEKENNLFVFFSTENAKRKQQIGLLQNFLMAYDKPQSNFYSNGIQEYETRRVEYNQWVTSQMNQHKDAFISSTFAFQYVQPIDWKGKEADRMNSLMAHYFDNMDFKDPLLVKTAELKEWMDKYVNFYGAMSTTIALRDSLFTLAGKRSIEKAKSGHPLVYGWVVDYFYKGYEGFNIPSGIKMLEPYLQDPRCLTSKRLEIEKRLQGIESIRPGIVAPDFLTTDKAGKAVQFLNYKMDSPYKLVLFWSADCQHCKELMEKLYPTYQQIGGKEKMEVFALSLDFTDVEIKAWEDAKSKLVGWKHSRPKEGINSPEANAYYVLATPVMILVDSKTNKIVALPDSAEQLEEAIKKIK</sequence>
<proteinExistence type="predicted"/>
<dbReference type="InterPro" id="IPR036249">
    <property type="entry name" value="Thioredoxin-like_sf"/>
</dbReference>
<name>R9H234_9SPHI</name>
<evidence type="ECO:0000313" key="3">
    <source>
        <dbReference type="Proteomes" id="UP000014174"/>
    </source>
</evidence>
<feature type="domain" description="Thioredoxin" evidence="1">
    <location>
        <begin position="352"/>
        <end position="495"/>
    </location>
</feature>
<dbReference type="EMBL" id="AQPN01000062">
    <property type="protein sequence ID" value="EOR95259.1"/>
    <property type="molecule type" value="Genomic_DNA"/>
</dbReference>
<accession>R9H234</accession>
<dbReference type="InterPro" id="IPR012336">
    <property type="entry name" value="Thioredoxin-like_fold"/>
</dbReference>
<protein>
    <submittedName>
        <fullName evidence="2">YneN</fullName>
    </submittedName>
</protein>